<comment type="cofactor">
    <cofactor evidence="1 8">
        <name>heme</name>
        <dbReference type="ChEBI" id="CHEBI:30413"/>
    </cofactor>
</comment>
<dbReference type="GO" id="GO:0005506">
    <property type="term" value="F:iron ion binding"/>
    <property type="evidence" value="ECO:0007669"/>
    <property type="project" value="InterPro"/>
</dbReference>
<dbReference type="PANTHER" id="PTHR24304">
    <property type="entry name" value="CYTOCHROME P450 FAMILY 7"/>
    <property type="match status" value="1"/>
</dbReference>
<dbReference type="Proteomes" id="UP000234275">
    <property type="component" value="Unassembled WGS sequence"/>
</dbReference>
<evidence type="ECO:0000256" key="3">
    <source>
        <dbReference type="ARBA" id="ARBA00022617"/>
    </source>
</evidence>
<evidence type="ECO:0000256" key="6">
    <source>
        <dbReference type="ARBA" id="ARBA00023004"/>
    </source>
</evidence>
<feature type="binding site" description="axial binding residue" evidence="8">
    <location>
        <position position="402"/>
    </location>
    <ligand>
        <name>heme</name>
        <dbReference type="ChEBI" id="CHEBI:30413"/>
    </ligand>
    <ligandPart>
        <name>Fe</name>
        <dbReference type="ChEBI" id="CHEBI:18248"/>
    </ligandPart>
</feature>
<dbReference type="GO" id="GO:0008395">
    <property type="term" value="F:steroid hydroxylase activity"/>
    <property type="evidence" value="ECO:0007669"/>
    <property type="project" value="TreeGrafter"/>
</dbReference>
<dbReference type="Pfam" id="PF00067">
    <property type="entry name" value="p450"/>
    <property type="match status" value="1"/>
</dbReference>
<dbReference type="CDD" id="cd11040">
    <property type="entry name" value="CYP7_CYP8-like"/>
    <property type="match status" value="1"/>
</dbReference>
<keyword evidence="11" id="KW-1185">Reference proteome</keyword>
<keyword evidence="6 8" id="KW-0408">Iron</keyword>
<dbReference type="PANTHER" id="PTHR24304:SF2">
    <property type="entry name" value="24-HYDROXYCHOLESTEROL 7-ALPHA-HYDROXYLASE"/>
    <property type="match status" value="1"/>
</dbReference>
<dbReference type="Gene3D" id="1.10.630.10">
    <property type="entry name" value="Cytochrome P450"/>
    <property type="match status" value="1"/>
</dbReference>
<sequence>PVRIRILGTTLYLFSGTKNIKTMMKERYLSSFVLHTFLLRRLFKLPRTATETYYRDNSGPYAEPYPETQVKTNNRVEFLARDSVHRFLLGPGLTTLSQRFQSDITRRLQSLPVENDWVTWDNFLDLFHYEVTSSCVDSLCGTYLREHNPDFIKNMWTFDKNVWWLICRIPRFLAPGPHLARDQMLGALKSWSSWAQKDFDSASIDTNGDDPYWGSKFFRLRQEMFQSMSGFAADAIASQNLAFIWGAVNNSMVTSFWTAVEIFQDKELLHLVRQEAQSCIIRHDKGDLMFDTRRLLQKPVLQAVYAETLRLRVNGLFVWHQSRDDIEISGWRIPKSRFLLSSPMPSHMDPHIWCTGSNEPHPVDKFWPGRWLKYSHDGRSIQFSTDIAKGNWMPFGGGHHACPGRQFAKMIIILCTATLAILYEGEVLASDKNMEMSMRNFGFGVLGPVGEVPVRIRRRGWL</sequence>
<evidence type="ECO:0000313" key="11">
    <source>
        <dbReference type="Proteomes" id="UP000234275"/>
    </source>
</evidence>
<dbReference type="InterPro" id="IPR050529">
    <property type="entry name" value="CYP450_sterol_14alpha_dmase"/>
</dbReference>
<dbReference type="PRINTS" id="PR00465">
    <property type="entry name" value="EP450IV"/>
</dbReference>
<dbReference type="EMBL" id="MSFO01000001">
    <property type="protein sequence ID" value="PLB54898.1"/>
    <property type="molecule type" value="Genomic_DNA"/>
</dbReference>
<dbReference type="AlphaFoldDB" id="A0A2I2GPU5"/>
<name>A0A2I2GPU5_9EURO</name>
<keyword evidence="4 8" id="KW-0479">Metal-binding</keyword>
<organism evidence="10 11">
    <name type="scientific">Aspergillus steynii IBT 23096</name>
    <dbReference type="NCBI Taxonomy" id="1392250"/>
    <lineage>
        <taxon>Eukaryota</taxon>
        <taxon>Fungi</taxon>
        <taxon>Dikarya</taxon>
        <taxon>Ascomycota</taxon>
        <taxon>Pezizomycotina</taxon>
        <taxon>Eurotiomycetes</taxon>
        <taxon>Eurotiomycetidae</taxon>
        <taxon>Eurotiales</taxon>
        <taxon>Aspergillaceae</taxon>
        <taxon>Aspergillus</taxon>
        <taxon>Aspergillus subgen. Circumdati</taxon>
    </lineage>
</organism>
<dbReference type="InterPro" id="IPR002403">
    <property type="entry name" value="Cyt_P450_E_grp-IV"/>
</dbReference>
<dbReference type="InterPro" id="IPR001128">
    <property type="entry name" value="Cyt_P450"/>
</dbReference>
<evidence type="ECO:0000256" key="7">
    <source>
        <dbReference type="ARBA" id="ARBA00023033"/>
    </source>
</evidence>
<evidence type="ECO:0000256" key="9">
    <source>
        <dbReference type="RuleBase" id="RU000461"/>
    </source>
</evidence>
<dbReference type="VEuPathDB" id="FungiDB:P170DRAFT_345115"/>
<gene>
    <name evidence="10" type="ORF">P170DRAFT_345115</name>
</gene>
<dbReference type="PROSITE" id="PS00086">
    <property type="entry name" value="CYTOCHROME_P450"/>
    <property type="match status" value="1"/>
</dbReference>
<proteinExistence type="inferred from homology"/>
<dbReference type="GO" id="GO:0016705">
    <property type="term" value="F:oxidoreductase activity, acting on paired donors, with incorporation or reduction of molecular oxygen"/>
    <property type="evidence" value="ECO:0007669"/>
    <property type="project" value="InterPro"/>
</dbReference>
<protein>
    <submittedName>
        <fullName evidence="10">Cytochrome P450</fullName>
    </submittedName>
</protein>
<dbReference type="GO" id="GO:0020037">
    <property type="term" value="F:heme binding"/>
    <property type="evidence" value="ECO:0007669"/>
    <property type="project" value="InterPro"/>
</dbReference>
<dbReference type="InterPro" id="IPR017972">
    <property type="entry name" value="Cyt_P450_CS"/>
</dbReference>
<evidence type="ECO:0000256" key="4">
    <source>
        <dbReference type="ARBA" id="ARBA00022723"/>
    </source>
</evidence>
<evidence type="ECO:0000256" key="1">
    <source>
        <dbReference type="ARBA" id="ARBA00001971"/>
    </source>
</evidence>
<evidence type="ECO:0000256" key="2">
    <source>
        <dbReference type="ARBA" id="ARBA00010617"/>
    </source>
</evidence>
<feature type="non-terminal residue" evidence="10">
    <location>
        <position position="1"/>
    </location>
</feature>
<evidence type="ECO:0000256" key="5">
    <source>
        <dbReference type="ARBA" id="ARBA00023002"/>
    </source>
</evidence>
<dbReference type="GeneID" id="36551200"/>
<dbReference type="SUPFAM" id="SSF48264">
    <property type="entry name" value="Cytochrome P450"/>
    <property type="match status" value="1"/>
</dbReference>
<reference evidence="10 11" key="1">
    <citation type="submission" date="2016-12" db="EMBL/GenBank/DDBJ databases">
        <title>The genomes of Aspergillus section Nigri reveals drivers in fungal speciation.</title>
        <authorList>
            <consortium name="DOE Joint Genome Institute"/>
            <person name="Vesth T.C."/>
            <person name="Nybo J."/>
            <person name="Theobald S."/>
            <person name="Brandl J."/>
            <person name="Frisvad J.C."/>
            <person name="Nielsen K.F."/>
            <person name="Lyhne E.K."/>
            <person name="Kogle M.E."/>
            <person name="Kuo A."/>
            <person name="Riley R."/>
            <person name="Clum A."/>
            <person name="Nolan M."/>
            <person name="Lipzen A."/>
            <person name="Salamov A."/>
            <person name="Henrissat B."/>
            <person name="Wiebenga A."/>
            <person name="De Vries R.P."/>
            <person name="Grigoriev I.V."/>
            <person name="Mortensen U.H."/>
            <person name="Andersen M.R."/>
            <person name="Baker S.E."/>
        </authorList>
    </citation>
    <scope>NUCLEOTIDE SEQUENCE [LARGE SCALE GENOMIC DNA]</scope>
    <source>
        <strain evidence="10 11">IBT 23096</strain>
    </source>
</reference>
<keyword evidence="3 8" id="KW-0349">Heme</keyword>
<keyword evidence="7 9" id="KW-0503">Monooxygenase</keyword>
<comment type="caution">
    <text evidence="10">The sequence shown here is derived from an EMBL/GenBank/DDBJ whole genome shotgun (WGS) entry which is preliminary data.</text>
</comment>
<dbReference type="STRING" id="1392250.A0A2I2GPU5"/>
<evidence type="ECO:0000256" key="8">
    <source>
        <dbReference type="PIRSR" id="PIRSR602403-1"/>
    </source>
</evidence>
<dbReference type="InterPro" id="IPR036396">
    <property type="entry name" value="Cyt_P450_sf"/>
</dbReference>
<keyword evidence="5 9" id="KW-0560">Oxidoreductase</keyword>
<evidence type="ECO:0000313" key="10">
    <source>
        <dbReference type="EMBL" id="PLB54898.1"/>
    </source>
</evidence>
<dbReference type="OrthoDB" id="3366823at2759"/>
<accession>A0A2I2GPU5</accession>
<dbReference type="RefSeq" id="XP_024710200.1">
    <property type="nucleotide sequence ID" value="XM_024843500.1"/>
</dbReference>
<comment type="similarity">
    <text evidence="2 9">Belongs to the cytochrome P450 family.</text>
</comment>